<feature type="transmembrane region" description="Helical" evidence="1">
    <location>
        <begin position="189"/>
        <end position="213"/>
    </location>
</feature>
<organism evidence="2 3">
    <name type="scientific">Chitinimonas viridis</name>
    <dbReference type="NCBI Taxonomy" id="664880"/>
    <lineage>
        <taxon>Bacteria</taxon>
        <taxon>Pseudomonadati</taxon>
        <taxon>Pseudomonadota</taxon>
        <taxon>Betaproteobacteria</taxon>
        <taxon>Neisseriales</taxon>
        <taxon>Chitinibacteraceae</taxon>
        <taxon>Chitinimonas</taxon>
    </lineage>
</organism>
<evidence type="ECO:0000313" key="2">
    <source>
        <dbReference type="EMBL" id="MDN3576412.1"/>
    </source>
</evidence>
<feature type="transmembrane region" description="Helical" evidence="1">
    <location>
        <begin position="248"/>
        <end position="268"/>
    </location>
</feature>
<protein>
    <recommendedName>
        <fullName evidence="4">NnrS family protein</fullName>
    </recommendedName>
</protein>
<proteinExistence type="predicted"/>
<reference evidence="2" key="1">
    <citation type="journal article" date="2014" name="Int. J. Syst. Evol. Microbiol.">
        <title>Complete genome of a new Firmicutes species belonging to the dominant human colonic microbiota ('Ruminococcus bicirculans') reveals two chromosomes and a selective capacity to utilize plant glucans.</title>
        <authorList>
            <consortium name="NISC Comparative Sequencing Program"/>
            <person name="Wegmann U."/>
            <person name="Louis P."/>
            <person name="Goesmann A."/>
            <person name="Henrissat B."/>
            <person name="Duncan S.H."/>
            <person name="Flint H.J."/>
        </authorList>
    </citation>
    <scope>NUCLEOTIDE SEQUENCE</scope>
    <source>
        <strain evidence="2">CECT 7703</strain>
    </source>
</reference>
<keyword evidence="1" id="KW-0812">Transmembrane</keyword>
<feature type="transmembrane region" description="Helical" evidence="1">
    <location>
        <begin position="307"/>
        <end position="340"/>
    </location>
</feature>
<comment type="caution">
    <text evidence="2">The sequence shown here is derived from an EMBL/GenBank/DDBJ whole genome shotgun (WGS) entry which is preliminary data.</text>
</comment>
<evidence type="ECO:0000256" key="1">
    <source>
        <dbReference type="SAM" id="Phobius"/>
    </source>
</evidence>
<keyword evidence="3" id="KW-1185">Reference proteome</keyword>
<feature type="transmembrane region" description="Helical" evidence="1">
    <location>
        <begin position="387"/>
        <end position="409"/>
    </location>
</feature>
<reference evidence="2" key="2">
    <citation type="submission" date="2023-06" db="EMBL/GenBank/DDBJ databases">
        <authorList>
            <person name="Lucena T."/>
            <person name="Sun Q."/>
        </authorList>
    </citation>
    <scope>NUCLEOTIDE SEQUENCE</scope>
    <source>
        <strain evidence="2">CECT 7703</strain>
    </source>
</reference>
<feature type="transmembrane region" description="Helical" evidence="1">
    <location>
        <begin position="116"/>
        <end position="142"/>
    </location>
</feature>
<gene>
    <name evidence="2" type="ORF">QWZ03_06505</name>
</gene>
<keyword evidence="1" id="KW-0472">Membrane</keyword>
<dbReference type="EMBL" id="JAUFPU010000004">
    <property type="protein sequence ID" value="MDN3576412.1"/>
    <property type="molecule type" value="Genomic_DNA"/>
</dbReference>
<evidence type="ECO:0000313" key="3">
    <source>
        <dbReference type="Proteomes" id="UP001180081"/>
    </source>
</evidence>
<keyword evidence="1" id="KW-1133">Transmembrane helix</keyword>
<sequence>MNAPRNLAFHLAPSPGVIFGCLLPAPWLGMVAGLLLALGPAEGLPHRFAPLSLSLVHVLALGMLLPVMLGALFQLFPVLAGVPVPATRWLAPWVAPCCVGTAGGLVWGFLGSNPTGFILGGTIATIGVGSVVIALVVAGWQVIPTNASTRVLRWIAWALLVTVLLGAALAGVLAYGWGLPLRSVLDLHVAWGAGGWLAVLLAGVAATVLPMFWQAPKLDARLSRLLPGLIWLPLALGLLELAGLPSPWRPLCWLALCLLACLLLYAALEAKRKHDVAWPLWCVAALSWWLAAVLGLLEGVLPADWPIAWWLGVLILVGGAVLPINAMLGKIIPFLVWLHLRRQLPAHVRVPAMQTLLPPALQWIQVMLVLFAWLCLLMLPIAPARLALPAGLLFAASQASLGGLLLYVLSRYVQLAKT</sequence>
<feature type="transmembrane region" description="Helical" evidence="1">
    <location>
        <begin position="89"/>
        <end position="110"/>
    </location>
</feature>
<feature type="transmembrane region" description="Helical" evidence="1">
    <location>
        <begin position="12"/>
        <end position="38"/>
    </location>
</feature>
<accession>A0ABT8B2E6</accession>
<evidence type="ECO:0008006" key="4">
    <source>
        <dbReference type="Google" id="ProtNLM"/>
    </source>
</evidence>
<dbReference type="Proteomes" id="UP001180081">
    <property type="component" value="Unassembled WGS sequence"/>
</dbReference>
<feature type="transmembrane region" description="Helical" evidence="1">
    <location>
        <begin position="280"/>
        <end position="301"/>
    </location>
</feature>
<dbReference type="RefSeq" id="WP_290331970.1">
    <property type="nucleotide sequence ID" value="NZ_JAUFPU010000004.1"/>
</dbReference>
<dbReference type="PROSITE" id="PS51257">
    <property type="entry name" value="PROKAR_LIPOPROTEIN"/>
    <property type="match status" value="1"/>
</dbReference>
<feature type="transmembrane region" description="Helical" evidence="1">
    <location>
        <begin position="225"/>
        <end position="242"/>
    </location>
</feature>
<feature type="transmembrane region" description="Helical" evidence="1">
    <location>
        <begin position="360"/>
        <end position="381"/>
    </location>
</feature>
<name>A0ABT8B2E6_9NEIS</name>
<feature type="transmembrane region" description="Helical" evidence="1">
    <location>
        <begin position="154"/>
        <end position="177"/>
    </location>
</feature>
<feature type="transmembrane region" description="Helical" evidence="1">
    <location>
        <begin position="58"/>
        <end position="82"/>
    </location>
</feature>